<evidence type="ECO:0000313" key="2">
    <source>
        <dbReference type="Proteomes" id="UP000623678"/>
    </source>
</evidence>
<dbReference type="RefSeq" id="WP_262394653.1">
    <property type="nucleotide sequence ID" value="NZ_JACRTD010000003.1"/>
</dbReference>
<sequence length="58" mass="6726">MIDLICACDNCHYLFDAPELPEQCPDCGKWETRLATKDEQSEFINRTTSGSDKEEEWI</sequence>
<dbReference type="Proteomes" id="UP000623678">
    <property type="component" value="Unassembled WGS sequence"/>
</dbReference>
<keyword evidence="2" id="KW-1185">Reference proteome</keyword>
<proteinExistence type="predicted"/>
<protein>
    <submittedName>
        <fullName evidence="1">Uncharacterized protein</fullName>
    </submittedName>
</protein>
<dbReference type="AlphaFoldDB" id="A0A926EMV9"/>
<gene>
    <name evidence="1" type="ORF">H8705_04525</name>
</gene>
<dbReference type="SUPFAM" id="SSF57802">
    <property type="entry name" value="Rubredoxin-like"/>
    <property type="match status" value="1"/>
</dbReference>
<organism evidence="1 2">
    <name type="scientific">Youxingia wuxianensis</name>
    <dbReference type="NCBI Taxonomy" id="2763678"/>
    <lineage>
        <taxon>Bacteria</taxon>
        <taxon>Bacillati</taxon>
        <taxon>Bacillota</taxon>
        <taxon>Clostridia</taxon>
        <taxon>Eubacteriales</taxon>
        <taxon>Oscillospiraceae</taxon>
        <taxon>Youxingia</taxon>
    </lineage>
</organism>
<evidence type="ECO:0000313" key="1">
    <source>
        <dbReference type="EMBL" id="MBC8584843.1"/>
    </source>
</evidence>
<reference evidence="1" key="1">
    <citation type="submission" date="2020-08" db="EMBL/GenBank/DDBJ databases">
        <title>Genome public.</title>
        <authorList>
            <person name="Liu C."/>
            <person name="Sun Q."/>
        </authorList>
    </citation>
    <scope>NUCLEOTIDE SEQUENCE</scope>
    <source>
        <strain evidence="1">NSJ-64</strain>
    </source>
</reference>
<accession>A0A926EMV9</accession>
<comment type="caution">
    <text evidence="1">The sequence shown here is derived from an EMBL/GenBank/DDBJ whole genome shotgun (WGS) entry which is preliminary data.</text>
</comment>
<name>A0A926EMV9_9FIRM</name>
<dbReference type="EMBL" id="JACRTD010000003">
    <property type="protein sequence ID" value="MBC8584843.1"/>
    <property type="molecule type" value="Genomic_DNA"/>
</dbReference>